<sequence>MSEHPDGSALRVPEAVPDEAIIIATARDIGLTVDGSCLPGVVANRSLLRRYADLVHGFALPDMCEPAFEYRP</sequence>
<dbReference type="Pfam" id="PF13318">
    <property type="entry name" value="AtzG-like"/>
    <property type="match status" value="1"/>
</dbReference>
<gene>
    <name evidence="1" type="ORF">HLH36_05150</name>
</gene>
<dbReference type="Proteomes" id="UP000559860">
    <property type="component" value="Unassembled WGS sequence"/>
</dbReference>
<organism evidence="1 2">
    <name type="scientific">Gluconacetobacter aggeris</name>
    <dbReference type="NCBI Taxonomy" id="1286186"/>
    <lineage>
        <taxon>Bacteria</taxon>
        <taxon>Pseudomonadati</taxon>
        <taxon>Pseudomonadota</taxon>
        <taxon>Alphaproteobacteria</taxon>
        <taxon>Acetobacterales</taxon>
        <taxon>Acetobacteraceae</taxon>
        <taxon>Gluconacetobacter</taxon>
    </lineage>
</organism>
<keyword evidence="2" id="KW-1185">Reference proteome</keyword>
<accession>A0A7W4IRI9</accession>
<dbReference type="InterPro" id="IPR025148">
    <property type="entry name" value="AtzG-like"/>
</dbReference>
<dbReference type="AlphaFoldDB" id="A0A7W4IRI9"/>
<protein>
    <submittedName>
        <fullName evidence="1">DUF4089 domain-containing protein</fullName>
    </submittedName>
</protein>
<dbReference type="EMBL" id="JABEQD010000003">
    <property type="protein sequence ID" value="MBB2167746.1"/>
    <property type="molecule type" value="Genomic_DNA"/>
</dbReference>
<evidence type="ECO:0000313" key="2">
    <source>
        <dbReference type="Proteomes" id="UP000559860"/>
    </source>
</evidence>
<reference evidence="1 2" key="1">
    <citation type="submission" date="2020-04" db="EMBL/GenBank/DDBJ databases">
        <title>Description of novel Gluconacetobacter.</title>
        <authorList>
            <person name="Sombolestani A."/>
        </authorList>
    </citation>
    <scope>NUCLEOTIDE SEQUENCE [LARGE SCALE GENOMIC DNA]</scope>
    <source>
        <strain evidence="1 2">LMG 27801</strain>
    </source>
</reference>
<proteinExistence type="predicted"/>
<comment type="caution">
    <text evidence="1">The sequence shown here is derived from an EMBL/GenBank/DDBJ whole genome shotgun (WGS) entry which is preliminary data.</text>
</comment>
<evidence type="ECO:0000313" key="1">
    <source>
        <dbReference type="EMBL" id="MBB2167746.1"/>
    </source>
</evidence>
<dbReference type="RefSeq" id="WP_182985398.1">
    <property type="nucleotide sequence ID" value="NZ_JABEQD010000003.1"/>
</dbReference>
<name>A0A7W4IRI9_9PROT</name>